<dbReference type="AlphaFoldDB" id="A0A2T2WCK2"/>
<evidence type="ECO:0000259" key="1">
    <source>
        <dbReference type="Pfam" id="PF14690"/>
    </source>
</evidence>
<evidence type="ECO:0000313" key="3">
    <source>
        <dbReference type="Proteomes" id="UP000241848"/>
    </source>
</evidence>
<protein>
    <recommendedName>
        <fullName evidence="1">Transposase IS204/IS1001/IS1096/IS1165 zinc-finger domain-containing protein</fullName>
    </recommendedName>
</protein>
<dbReference type="InterPro" id="IPR029261">
    <property type="entry name" value="Transposase_Znf"/>
</dbReference>
<dbReference type="EMBL" id="PXYV01000105">
    <property type="protein sequence ID" value="PSR19963.1"/>
    <property type="molecule type" value="Genomic_DNA"/>
</dbReference>
<reference evidence="2 3" key="1">
    <citation type="journal article" date="2014" name="BMC Genomics">
        <title>Comparison of environmental and isolate Sulfobacillus genomes reveals diverse carbon, sulfur, nitrogen, and hydrogen metabolisms.</title>
        <authorList>
            <person name="Justice N.B."/>
            <person name="Norman A."/>
            <person name="Brown C.T."/>
            <person name="Singh A."/>
            <person name="Thomas B.C."/>
            <person name="Banfield J.F."/>
        </authorList>
    </citation>
    <scope>NUCLEOTIDE SEQUENCE [LARGE SCALE GENOMIC DNA]</scope>
    <source>
        <strain evidence="2">AMDSBA3</strain>
    </source>
</reference>
<dbReference type="Pfam" id="PF14690">
    <property type="entry name" value="Zn_ribbon_ISL3"/>
    <property type="match status" value="1"/>
</dbReference>
<name>A0A2T2WCK2_9FIRM</name>
<organism evidence="2 3">
    <name type="scientific">Sulfobacillus acidophilus</name>
    <dbReference type="NCBI Taxonomy" id="53633"/>
    <lineage>
        <taxon>Bacteria</taxon>
        <taxon>Bacillati</taxon>
        <taxon>Bacillota</taxon>
        <taxon>Clostridia</taxon>
        <taxon>Eubacteriales</taxon>
        <taxon>Clostridiales Family XVII. Incertae Sedis</taxon>
        <taxon>Sulfobacillus</taxon>
    </lineage>
</organism>
<accession>A0A2T2WCK2</accession>
<feature type="domain" description="Transposase IS204/IS1001/IS1096/IS1165 zinc-finger" evidence="1">
    <location>
        <begin position="40"/>
        <end position="74"/>
    </location>
</feature>
<sequence>MDDRIAVPVPNLLNLPDYRIITVDETDDAYHIAAETLVDPTMCSHCESAAIVGYGRREQWTRDLPMHGKRVGLYSKRAVFAVKRVGRPFTRICPA</sequence>
<comment type="caution">
    <text evidence="2">The sequence shown here is derived from an EMBL/GenBank/DDBJ whole genome shotgun (WGS) entry which is preliminary data.</text>
</comment>
<proteinExistence type="predicted"/>
<evidence type="ECO:0000313" key="2">
    <source>
        <dbReference type="EMBL" id="PSR19963.1"/>
    </source>
</evidence>
<gene>
    <name evidence="2" type="ORF">C7B45_17330</name>
</gene>
<dbReference type="Proteomes" id="UP000241848">
    <property type="component" value="Unassembled WGS sequence"/>
</dbReference>